<proteinExistence type="predicted"/>
<dbReference type="PANTHER" id="PTHR45125:SF40">
    <property type="entry name" value="OS06G0117800 PROTEIN"/>
    <property type="match status" value="1"/>
</dbReference>
<reference evidence="2 3" key="1">
    <citation type="submission" date="2018-04" db="EMBL/GenBank/DDBJ databases">
        <title>WGS assembly of Panicum hallii var. hallii HAL2.</title>
        <authorList>
            <person name="Lovell J."/>
            <person name="Jenkins J."/>
            <person name="Lowry D."/>
            <person name="Mamidi S."/>
            <person name="Sreedasyam A."/>
            <person name="Weng X."/>
            <person name="Barry K."/>
            <person name="Bonette J."/>
            <person name="Campitelli B."/>
            <person name="Daum C."/>
            <person name="Gordon S."/>
            <person name="Gould B."/>
            <person name="Lipzen A."/>
            <person name="MacQueen A."/>
            <person name="Palacio-Mejia J."/>
            <person name="Plott C."/>
            <person name="Shakirov E."/>
            <person name="Shu S."/>
            <person name="Yoshinaga Y."/>
            <person name="Zane M."/>
            <person name="Rokhsar D."/>
            <person name="Grimwood J."/>
            <person name="Schmutz J."/>
            <person name="Juenger T."/>
        </authorList>
    </citation>
    <scope>NUCLEOTIDE SEQUENCE [LARGE SCALE GENOMIC DNA]</scope>
    <source>
        <strain evidence="3">cv. HAL2</strain>
    </source>
</reference>
<gene>
    <name evidence="2" type="ORF">GQ55_3G304300</name>
</gene>
<feature type="compositionally biased region" description="Basic and acidic residues" evidence="1">
    <location>
        <begin position="413"/>
        <end position="422"/>
    </location>
</feature>
<dbReference type="Proteomes" id="UP000244336">
    <property type="component" value="Chromosome 3"/>
</dbReference>
<dbReference type="OrthoDB" id="1225588at2759"/>
<dbReference type="Gramene" id="PUZ66394">
    <property type="protein sequence ID" value="PUZ66394"/>
    <property type="gene ID" value="GQ55_3G304300"/>
</dbReference>
<feature type="region of interest" description="Disordered" evidence="1">
    <location>
        <begin position="385"/>
        <end position="463"/>
    </location>
</feature>
<evidence type="ECO:0000313" key="2">
    <source>
        <dbReference type="EMBL" id="PUZ66394.1"/>
    </source>
</evidence>
<dbReference type="AlphaFoldDB" id="A0A2T7EEY6"/>
<evidence type="ECO:0000256" key="1">
    <source>
        <dbReference type="SAM" id="MobiDB-lite"/>
    </source>
</evidence>
<dbReference type="EMBL" id="CM009751">
    <property type="protein sequence ID" value="PUZ66394.1"/>
    <property type="molecule type" value="Genomic_DNA"/>
</dbReference>
<dbReference type="PANTHER" id="PTHR45125">
    <property type="entry name" value="F21J9.4-RELATED"/>
    <property type="match status" value="1"/>
</dbReference>
<accession>A0A2T7EEY6</accession>
<evidence type="ECO:0000313" key="3">
    <source>
        <dbReference type="Proteomes" id="UP000244336"/>
    </source>
</evidence>
<keyword evidence="3" id="KW-1185">Reference proteome</keyword>
<protein>
    <submittedName>
        <fullName evidence="2">Uncharacterized protein</fullName>
    </submittedName>
</protein>
<feature type="compositionally biased region" description="Basic and acidic residues" evidence="1">
    <location>
        <begin position="442"/>
        <end position="463"/>
    </location>
</feature>
<sequence>MKTRRGSFRLHVDEELTKIARTICDANPRAENKRRALRGHSTGELERCHRVHRWIFDALPYLARQLSVFYRLPTEGYTRGGKFRLGDAEIRNSKLADGYCSVSNGPGIQARQNTWEEREQPNWLVGAREAFAPSTTIKTSSSSGRCGQALQWRGSVGDEVRPPDKLCSGVAPSATRMDNEFNSQEWSLPGASTMKGLEKYHLTGAFTGSMHNMSVPIQPVSPAVTASFHQHPTEEPEVQEVDKSAVANNKKKKKVSQRGKAFSKEEDRAICSAFLHVSTDPIIGTNQSAAGYYARMHQHFTENIGASSRTKISIENSWTTIQKAVSKFCGFYAAIERRNESGKNEQDRINDSIRMYEDTEPWQFHHCWVVLRGEPKWHEKMAETNMGQKANQKHSQDSKTEINSMHTGSALPERPEGRDSAKKRSRMMGYTSSPSTAVEMLQKMHERGEKNDEKEDQLRQEMF</sequence>
<organism evidence="2 3">
    <name type="scientific">Panicum hallii var. hallii</name>
    <dbReference type="NCBI Taxonomy" id="1504633"/>
    <lineage>
        <taxon>Eukaryota</taxon>
        <taxon>Viridiplantae</taxon>
        <taxon>Streptophyta</taxon>
        <taxon>Embryophyta</taxon>
        <taxon>Tracheophyta</taxon>
        <taxon>Spermatophyta</taxon>
        <taxon>Magnoliopsida</taxon>
        <taxon>Liliopsida</taxon>
        <taxon>Poales</taxon>
        <taxon>Poaceae</taxon>
        <taxon>PACMAD clade</taxon>
        <taxon>Panicoideae</taxon>
        <taxon>Panicodae</taxon>
        <taxon>Paniceae</taxon>
        <taxon>Panicinae</taxon>
        <taxon>Panicum</taxon>
        <taxon>Panicum sect. Panicum</taxon>
    </lineage>
</organism>
<name>A0A2T7EEY6_9POAL</name>